<feature type="transmembrane region" description="Helical" evidence="2">
    <location>
        <begin position="51"/>
        <end position="71"/>
    </location>
</feature>
<name>A0A166AX26_9AGAM</name>
<evidence type="ECO:0000256" key="2">
    <source>
        <dbReference type="SAM" id="Phobius"/>
    </source>
</evidence>
<evidence type="ECO:0000256" key="1">
    <source>
        <dbReference type="SAM" id="MobiDB-lite"/>
    </source>
</evidence>
<organism evidence="3 4">
    <name type="scientific">Athelia psychrophila</name>
    <dbReference type="NCBI Taxonomy" id="1759441"/>
    <lineage>
        <taxon>Eukaryota</taxon>
        <taxon>Fungi</taxon>
        <taxon>Dikarya</taxon>
        <taxon>Basidiomycota</taxon>
        <taxon>Agaricomycotina</taxon>
        <taxon>Agaricomycetes</taxon>
        <taxon>Agaricomycetidae</taxon>
        <taxon>Atheliales</taxon>
        <taxon>Atheliaceae</taxon>
        <taxon>Athelia</taxon>
    </lineage>
</organism>
<keyword evidence="2" id="KW-1133">Transmembrane helix</keyword>
<reference evidence="3 4" key="1">
    <citation type="journal article" date="2016" name="Mol. Biol. Evol.">
        <title>Comparative Genomics of Early-Diverging Mushroom-Forming Fungi Provides Insights into the Origins of Lignocellulose Decay Capabilities.</title>
        <authorList>
            <person name="Nagy L.G."/>
            <person name="Riley R."/>
            <person name="Tritt A."/>
            <person name="Adam C."/>
            <person name="Daum C."/>
            <person name="Floudas D."/>
            <person name="Sun H."/>
            <person name="Yadav J.S."/>
            <person name="Pangilinan J."/>
            <person name="Larsson K.H."/>
            <person name="Matsuura K."/>
            <person name="Barry K."/>
            <person name="Labutti K."/>
            <person name="Kuo R."/>
            <person name="Ohm R.A."/>
            <person name="Bhattacharya S.S."/>
            <person name="Shirouzu T."/>
            <person name="Yoshinaga Y."/>
            <person name="Martin F.M."/>
            <person name="Grigoriev I.V."/>
            <person name="Hibbett D.S."/>
        </authorList>
    </citation>
    <scope>NUCLEOTIDE SEQUENCE [LARGE SCALE GENOMIC DNA]</scope>
    <source>
        <strain evidence="3 4">CBS 109695</strain>
    </source>
</reference>
<feature type="region of interest" description="Disordered" evidence="1">
    <location>
        <begin position="1"/>
        <end position="29"/>
    </location>
</feature>
<sequence length="82" mass="8630">APPIITSAPRTPPADLDAEVASHNPNNLSNPEIAELEEQAEERVGGDGAGVAIWLIMVAANACVLVTLALGEDSKRSRRESR</sequence>
<evidence type="ECO:0000313" key="3">
    <source>
        <dbReference type="EMBL" id="KZP12043.1"/>
    </source>
</evidence>
<feature type="non-terminal residue" evidence="3">
    <location>
        <position position="1"/>
    </location>
</feature>
<keyword evidence="2" id="KW-0472">Membrane</keyword>
<dbReference type="AlphaFoldDB" id="A0A166AX26"/>
<keyword evidence="4" id="KW-1185">Reference proteome</keyword>
<gene>
    <name evidence="3" type="ORF">FIBSPDRAFT_870665</name>
</gene>
<proteinExistence type="predicted"/>
<protein>
    <submittedName>
        <fullName evidence="3">Uncharacterized protein</fullName>
    </submittedName>
</protein>
<dbReference type="EMBL" id="KV417653">
    <property type="protein sequence ID" value="KZP12043.1"/>
    <property type="molecule type" value="Genomic_DNA"/>
</dbReference>
<keyword evidence="2" id="KW-0812">Transmembrane</keyword>
<evidence type="ECO:0000313" key="4">
    <source>
        <dbReference type="Proteomes" id="UP000076532"/>
    </source>
</evidence>
<dbReference type="OrthoDB" id="409173at2759"/>
<dbReference type="Proteomes" id="UP000076532">
    <property type="component" value="Unassembled WGS sequence"/>
</dbReference>
<accession>A0A166AX26</accession>